<dbReference type="Gene3D" id="2.60.40.10">
    <property type="entry name" value="Immunoglobulins"/>
    <property type="match status" value="1"/>
</dbReference>
<dbReference type="InterPro" id="IPR013783">
    <property type="entry name" value="Ig-like_fold"/>
</dbReference>
<dbReference type="GO" id="GO:0006826">
    <property type="term" value="P:iron ion transport"/>
    <property type="evidence" value="ECO:0007669"/>
    <property type="project" value="InterPro"/>
</dbReference>
<dbReference type="EMBL" id="CP029192">
    <property type="protein sequence ID" value="QES33522.1"/>
    <property type="molecule type" value="Genomic_DNA"/>
</dbReference>
<protein>
    <submittedName>
        <fullName evidence="7">Enterochelin esterase</fullName>
    </submittedName>
</protein>
<dbReference type="PANTHER" id="PTHR48098">
    <property type="entry name" value="ENTEROCHELIN ESTERASE-RELATED"/>
    <property type="match status" value="1"/>
</dbReference>
<dbReference type="SUPFAM" id="SSF81296">
    <property type="entry name" value="E set domains"/>
    <property type="match status" value="1"/>
</dbReference>
<accession>A0A5P2BSR7</accession>
<dbReference type="NCBIfam" id="NF007758">
    <property type="entry name" value="PRK10439.1"/>
    <property type="match status" value="1"/>
</dbReference>
<reference evidence="7 8" key="1">
    <citation type="submission" date="2018-05" db="EMBL/GenBank/DDBJ databases">
        <title>Streptomyces venezuelae.</title>
        <authorList>
            <person name="Kim W."/>
            <person name="Lee N."/>
            <person name="Cho B.-K."/>
        </authorList>
    </citation>
    <scope>NUCLEOTIDE SEQUENCE [LARGE SCALE GENOMIC DNA]</scope>
    <source>
        <strain evidence="7 8">ATCC 14584</strain>
    </source>
</reference>
<evidence type="ECO:0000313" key="7">
    <source>
        <dbReference type="EMBL" id="QES33522.1"/>
    </source>
</evidence>
<evidence type="ECO:0000256" key="3">
    <source>
        <dbReference type="ARBA" id="ARBA00022801"/>
    </source>
</evidence>
<name>A0A5P2BSR7_STRVZ</name>
<evidence type="ECO:0000256" key="5">
    <source>
        <dbReference type="SAM" id="MobiDB-lite"/>
    </source>
</evidence>
<dbReference type="OrthoDB" id="9775130at2"/>
<comment type="similarity">
    <text evidence="4">Belongs to the Fes family.</text>
</comment>
<dbReference type="GO" id="GO:0005737">
    <property type="term" value="C:cytoplasm"/>
    <property type="evidence" value="ECO:0007669"/>
    <property type="project" value="UniProtKB-SubCell"/>
</dbReference>
<dbReference type="PANTHER" id="PTHR48098:SF3">
    <property type="entry name" value="IRON(III) ENTEROBACTIN ESTERASE"/>
    <property type="match status" value="1"/>
</dbReference>
<dbReference type="InterPro" id="IPR029058">
    <property type="entry name" value="AB_hydrolase_fold"/>
</dbReference>
<feature type="domain" description="Enterochelin esterase N-terminal" evidence="6">
    <location>
        <begin position="78"/>
        <end position="194"/>
    </location>
</feature>
<feature type="region of interest" description="Disordered" evidence="5">
    <location>
        <begin position="1"/>
        <end position="29"/>
    </location>
</feature>
<evidence type="ECO:0000313" key="8">
    <source>
        <dbReference type="Proteomes" id="UP000322927"/>
    </source>
</evidence>
<evidence type="ECO:0000256" key="2">
    <source>
        <dbReference type="ARBA" id="ARBA00022490"/>
    </source>
</evidence>
<dbReference type="InterPro" id="IPR050583">
    <property type="entry name" value="Mycobacterial_A85_antigen"/>
</dbReference>
<dbReference type="Proteomes" id="UP000322927">
    <property type="component" value="Chromosome"/>
</dbReference>
<dbReference type="Pfam" id="PF00756">
    <property type="entry name" value="Esterase"/>
    <property type="match status" value="1"/>
</dbReference>
<dbReference type="GO" id="GO:0005975">
    <property type="term" value="P:carbohydrate metabolic process"/>
    <property type="evidence" value="ECO:0007669"/>
    <property type="project" value="UniProtKB-ARBA"/>
</dbReference>
<dbReference type="InterPro" id="IPR021764">
    <property type="entry name" value="Enterochelin_esterase_N"/>
</dbReference>
<dbReference type="AlphaFoldDB" id="A0A5P2BSR7"/>
<organism evidence="7 8">
    <name type="scientific">Streptomyces venezuelae</name>
    <dbReference type="NCBI Taxonomy" id="54571"/>
    <lineage>
        <taxon>Bacteria</taxon>
        <taxon>Bacillati</taxon>
        <taxon>Actinomycetota</taxon>
        <taxon>Actinomycetes</taxon>
        <taxon>Kitasatosporales</taxon>
        <taxon>Streptomycetaceae</taxon>
        <taxon>Streptomyces</taxon>
    </lineage>
</organism>
<dbReference type="GO" id="GO:0005506">
    <property type="term" value="F:iron ion binding"/>
    <property type="evidence" value="ECO:0007669"/>
    <property type="project" value="InterPro"/>
</dbReference>
<dbReference type="RefSeq" id="WP_150215665.1">
    <property type="nucleotide sequence ID" value="NZ_CP029192.1"/>
</dbReference>
<dbReference type="SUPFAM" id="SSF53474">
    <property type="entry name" value="alpha/beta-Hydrolases"/>
    <property type="match status" value="1"/>
</dbReference>
<keyword evidence="3" id="KW-0378">Hydrolase</keyword>
<evidence type="ECO:0000256" key="4">
    <source>
        <dbReference type="ARBA" id="ARBA00024201"/>
    </source>
</evidence>
<keyword evidence="2" id="KW-0963">Cytoplasm</keyword>
<dbReference type="Gene3D" id="3.40.50.1820">
    <property type="entry name" value="alpha/beta hydrolase"/>
    <property type="match status" value="1"/>
</dbReference>
<proteinExistence type="inferred from homology"/>
<evidence type="ECO:0000256" key="1">
    <source>
        <dbReference type="ARBA" id="ARBA00004496"/>
    </source>
</evidence>
<dbReference type="InterPro" id="IPR014756">
    <property type="entry name" value="Ig_E-set"/>
</dbReference>
<dbReference type="GO" id="GO:0008849">
    <property type="term" value="F:enterochelin esterase activity"/>
    <property type="evidence" value="ECO:0007669"/>
    <property type="project" value="InterPro"/>
</dbReference>
<sequence>MDLVREPAAKGTATDTRRARPAAGPGAHSPALRALAHRVSAATGDELPALLDAFWQDVEAHGGTPLVEPVEGDPRHRAVTFLWRGHRATRRVLLLANRLVDRERLADALLTHLPGTDVWYRTLRLRADHRASYRLAADLSPGDLPADPGARQSRLRALVPHAAHDPRNPRRLGDRWGQPDSSVFALPDAPAQPWAERRDGIPRGRVERHRLPAGALGAERDVWTYLPPGGPRPDSPVVVLCDGDMWFGRLALEDTLDALAADRAVPPPVVLAPDAVDRLTRWHDLTAHDDYVTFLADEVLPWAAGRLSLAPRPARTAVAGQSLGGLTSLYAVLRRPDRFGAALAQSPSLWWRPGLPHGVPKLAPADEAPWLAERFAADAANGADAADTAVGADATGASGTPCPPLRVHLDVGLHEGSMVDHSRCMYETLAARGHLVSLREYNGGHDYACWRGGIAEGLVNLLGRTGASRPRA</sequence>
<dbReference type="InterPro" id="IPR000801">
    <property type="entry name" value="Esterase-like"/>
</dbReference>
<dbReference type="Pfam" id="PF11806">
    <property type="entry name" value="Enterochelin_N"/>
    <property type="match status" value="1"/>
</dbReference>
<comment type="subcellular location">
    <subcellularLocation>
        <location evidence="1">Cytoplasm</location>
    </subcellularLocation>
</comment>
<evidence type="ECO:0000259" key="6">
    <source>
        <dbReference type="Pfam" id="PF11806"/>
    </source>
</evidence>
<gene>
    <name evidence="7" type="ORF">DEJ48_09070</name>
</gene>